<keyword evidence="3" id="KW-1185">Reference proteome</keyword>
<evidence type="ECO:0000313" key="3">
    <source>
        <dbReference type="Proteomes" id="UP000284202"/>
    </source>
</evidence>
<evidence type="ECO:0000313" key="2">
    <source>
        <dbReference type="EMBL" id="RJE83372.1"/>
    </source>
</evidence>
<dbReference type="AlphaFoldDB" id="A0A418SR44"/>
<dbReference type="PROSITE" id="PS50801">
    <property type="entry name" value="STAS"/>
    <property type="match status" value="1"/>
</dbReference>
<dbReference type="InterPro" id="IPR036513">
    <property type="entry name" value="STAS_dom_sf"/>
</dbReference>
<comment type="caution">
    <text evidence="2">The sequence shown here is derived from an EMBL/GenBank/DDBJ whole genome shotgun (WGS) entry which is preliminary data.</text>
</comment>
<organism evidence="2 3">
    <name type="scientific">Paracoccus onubensis</name>
    <dbReference type="NCBI Taxonomy" id="1675788"/>
    <lineage>
        <taxon>Bacteria</taxon>
        <taxon>Pseudomonadati</taxon>
        <taxon>Pseudomonadota</taxon>
        <taxon>Alphaproteobacteria</taxon>
        <taxon>Rhodobacterales</taxon>
        <taxon>Paracoccaceae</taxon>
        <taxon>Paracoccus</taxon>
    </lineage>
</organism>
<dbReference type="Proteomes" id="UP000284202">
    <property type="component" value="Unassembled WGS sequence"/>
</dbReference>
<dbReference type="InterPro" id="IPR058548">
    <property type="entry name" value="MlaB-like_STAS"/>
</dbReference>
<feature type="domain" description="STAS" evidence="1">
    <location>
        <begin position="16"/>
        <end position="106"/>
    </location>
</feature>
<dbReference type="Pfam" id="PF13466">
    <property type="entry name" value="STAS_2"/>
    <property type="match status" value="1"/>
</dbReference>
<dbReference type="SUPFAM" id="SSF52091">
    <property type="entry name" value="SpoIIaa-like"/>
    <property type="match status" value="1"/>
</dbReference>
<sequence length="106" mass="11369">MPAARNRVIASKGVAVTILTLPETLDRRAVAELSPKLLALRGAAIVLDAGSVRKLGTIGFEMLIAARHQWQADGLEIEFRNWSEDAMQALTRIGASVDMLTGEAGQ</sequence>
<accession>A0A418SR44</accession>
<dbReference type="EMBL" id="QZCG01000011">
    <property type="protein sequence ID" value="RJE83372.1"/>
    <property type="molecule type" value="Genomic_DNA"/>
</dbReference>
<name>A0A418SR44_9RHOB</name>
<dbReference type="InterPro" id="IPR002645">
    <property type="entry name" value="STAS_dom"/>
</dbReference>
<dbReference type="Gene3D" id="3.30.750.24">
    <property type="entry name" value="STAS domain"/>
    <property type="match status" value="1"/>
</dbReference>
<gene>
    <name evidence="2" type="ORF">D3P04_15915</name>
</gene>
<dbReference type="OrthoDB" id="7280289at2"/>
<protein>
    <submittedName>
        <fullName evidence="2">STAS domain-containing protein</fullName>
    </submittedName>
</protein>
<evidence type="ECO:0000259" key="1">
    <source>
        <dbReference type="PROSITE" id="PS50801"/>
    </source>
</evidence>
<proteinExistence type="predicted"/>
<reference evidence="3" key="1">
    <citation type="submission" date="2018-09" db="EMBL/GenBank/DDBJ databases">
        <title>Acidovorax cavernicola nov. sp. isolated from Gruta de las Maravillas (Aracena, Spain).</title>
        <authorList>
            <person name="Jurado V."/>
            <person name="Gutierrez-Patricio S."/>
            <person name="Gonzalez-Pimentel J.L."/>
            <person name="Miller A.Z."/>
            <person name="Laiz L."/>
            <person name="Saiz-Jimenez C."/>
        </authorList>
    </citation>
    <scope>NUCLEOTIDE SEQUENCE [LARGE SCALE GENOMIC DNA]</scope>
    <source>
        <strain evidence="3">1011MAR3C25</strain>
    </source>
</reference>